<dbReference type="InterPro" id="IPR021329">
    <property type="entry name" value="DUF2938"/>
</dbReference>
<evidence type="ECO:0000313" key="3">
    <source>
        <dbReference type="Proteomes" id="UP000037643"/>
    </source>
</evidence>
<dbReference type="OrthoDB" id="9812539at2"/>
<dbReference type="PATRIC" id="fig|543877.4.peg.1703"/>
<keyword evidence="1" id="KW-0472">Membrane</keyword>
<evidence type="ECO:0000256" key="1">
    <source>
        <dbReference type="SAM" id="Phobius"/>
    </source>
</evidence>
<accession>A0A0G3XBJ2</accession>
<proteinExistence type="predicted"/>
<organism evidence="2 3">
    <name type="scientific">Pelagerythrobacter marensis</name>
    <dbReference type="NCBI Taxonomy" id="543877"/>
    <lineage>
        <taxon>Bacteria</taxon>
        <taxon>Pseudomonadati</taxon>
        <taxon>Pseudomonadota</taxon>
        <taxon>Alphaproteobacteria</taxon>
        <taxon>Sphingomonadales</taxon>
        <taxon>Erythrobacteraceae</taxon>
        <taxon>Pelagerythrobacter</taxon>
    </lineage>
</organism>
<dbReference type="AlphaFoldDB" id="A0A0G3XBJ2"/>
<dbReference type="Pfam" id="PF11158">
    <property type="entry name" value="DUF2938"/>
    <property type="match status" value="1"/>
</dbReference>
<sequence>MDMGADWAINALAIGVIATAVMDVWAIFLKRAFSIPSLNYAFVGRWLGHIPAGRLSHPNIAAAAPVAGETLMGWAAHYAIGVAFAGGLLAIMGTEWVDAPTLWPALVAGWITLFAPFFILQPGLGLGIAASKTPRPNVARWRSFVTHTVFGFGLFVGALVLSRF</sequence>
<keyword evidence="3" id="KW-1185">Reference proteome</keyword>
<feature type="transmembrane region" description="Helical" evidence="1">
    <location>
        <begin position="71"/>
        <end position="91"/>
    </location>
</feature>
<gene>
    <name evidence="2" type="ORF">AM2010_1677</name>
</gene>
<feature type="transmembrane region" description="Helical" evidence="1">
    <location>
        <begin position="103"/>
        <end position="124"/>
    </location>
</feature>
<dbReference type="EMBL" id="CP011805">
    <property type="protein sequence ID" value="AKM07743.1"/>
    <property type="molecule type" value="Genomic_DNA"/>
</dbReference>
<evidence type="ECO:0000313" key="2">
    <source>
        <dbReference type="EMBL" id="AKM07743.1"/>
    </source>
</evidence>
<feature type="transmembrane region" description="Helical" evidence="1">
    <location>
        <begin position="144"/>
        <end position="161"/>
    </location>
</feature>
<reference evidence="2 3" key="1">
    <citation type="submission" date="2015-06" db="EMBL/GenBank/DDBJ databases">
        <authorList>
            <person name="Kim K.M."/>
        </authorList>
    </citation>
    <scope>NUCLEOTIDE SEQUENCE [LARGE SCALE GENOMIC DNA]</scope>
    <source>
        <strain evidence="2 3">KCTC 22370</strain>
    </source>
</reference>
<name>A0A0G3XBJ2_9SPHN</name>
<protein>
    <submittedName>
        <fullName evidence="2">Putative membrane protein</fullName>
    </submittedName>
</protein>
<keyword evidence="1" id="KW-1133">Transmembrane helix</keyword>
<feature type="transmembrane region" description="Helical" evidence="1">
    <location>
        <begin position="7"/>
        <end position="28"/>
    </location>
</feature>
<keyword evidence="1" id="KW-0812">Transmembrane</keyword>
<dbReference type="Proteomes" id="UP000037643">
    <property type="component" value="Chromosome"/>
</dbReference>
<dbReference type="RefSeq" id="WP_047806704.1">
    <property type="nucleotide sequence ID" value="NZ_CP011805.1"/>
</dbReference>
<dbReference type="KEGG" id="amx:AM2010_1677"/>